<dbReference type="PANTHER" id="PTHR47933:SF45">
    <property type="entry name" value="PENTACOTRIPEPTIDE-REPEAT REGION OF PRORP DOMAIN-CONTAINING PROTEIN"/>
    <property type="match status" value="1"/>
</dbReference>
<reference evidence="4" key="2">
    <citation type="submission" date="2023-05" db="EMBL/GenBank/DDBJ databases">
        <authorList>
            <person name="Schelkunov M.I."/>
        </authorList>
    </citation>
    <scope>NUCLEOTIDE SEQUENCE</scope>
    <source>
        <strain evidence="4">Hsosn_3</strain>
        <tissue evidence="4">Leaf</tissue>
    </source>
</reference>
<dbReference type="PROSITE" id="PS51375">
    <property type="entry name" value="PPR"/>
    <property type="match status" value="5"/>
</dbReference>
<keyword evidence="5" id="KW-1185">Reference proteome</keyword>
<protein>
    <submittedName>
        <fullName evidence="4">Pentatricopeptide repeat-containing protein, mitochondrial</fullName>
    </submittedName>
</protein>
<accession>A0AAD8ITH2</accession>
<evidence type="ECO:0000256" key="2">
    <source>
        <dbReference type="ARBA" id="ARBA00022737"/>
    </source>
</evidence>
<organism evidence="4 5">
    <name type="scientific">Heracleum sosnowskyi</name>
    <dbReference type="NCBI Taxonomy" id="360622"/>
    <lineage>
        <taxon>Eukaryota</taxon>
        <taxon>Viridiplantae</taxon>
        <taxon>Streptophyta</taxon>
        <taxon>Embryophyta</taxon>
        <taxon>Tracheophyta</taxon>
        <taxon>Spermatophyta</taxon>
        <taxon>Magnoliopsida</taxon>
        <taxon>eudicotyledons</taxon>
        <taxon>Gunneridae</taxon>
        <taxon>Pentapetalae</taxon>
        <taxon>asterids</taxon>
        <taxon>campanulids</taxon>
        <taxon>Apiales</taxon>
        <taxon>Apiaceae</taxon>
        <taxon>Apioideae</taxon>
        <taxon>apioid superclade</taxon>
        <taxon>Tordylieae</taxon>
        <taxon>Tordyliinae</taxon>
        <taxon>Heracleum</taxon>
    </lineage>
</organism>
<dbReference type="InterPro" id="IPR051240">
    <property type="entry name" value="Mito_RNA-Proc/Resp"/>
</dbReference>
<evidence type="ECO:0000256" key="1">
    <source>
        <dbReference type="ARBA" id="ARBA00007626"/>
    </source>
</evidence>
<dbReference type="InterPro" id="IPR011990">
    <property type="entry name" value="TPR-like_helical_dom_sf"/>
</dbReference>
<dbReference type="EMBL" id="JAUIZM010000004">
    <property type="protein sequence ID" value="KAK1390763.1"/>
    <property type="molecule type" value="Genomic_DNA"/>
</dbReference>
<evidence type="ECO:0000256" key="3">
    <source>
        <dbReference type="PROSITE-ProRule" id="PRU00708"/>
    </source>
</evidence>
<keyword evidence="2" id="KW-0677">Repeat</keyword>
<reference evidence="4" key="1">
    <citation type="submission" date="2023-02" db="EMBL/GenBank/DDBJ databases">
        <title>Genome of toxic invasive species Heracleum sosnowskyi carries increased number of genes despite the absence of recent whole-genome duplications.</title>
        <authorList>
            <person name="Schelkunov M."/>
            <person name="Shtratnikova V."/>
            <person name="Makarenko M."/>
            <person name="Klepikova A."/>
            <person name="Omelchenko D."/>
            <person name="Novikova G."/>
            <person name="Obukhova E."/>
            <person name="Bogdanov V."/>
            <person name="Penin A."/>
            <person name="Logacheva M."/>
        </authorList>
    </citation>
    <scope>NUCLEOTIDE SEQUENCE</scope>
    <source>
        <strain evidence="4">Hsosn_3</strain>
        <tissue evidence="4">Leaf</tissue>
    </source>
</reference>
<dbReference type="GO" id="GO:0003729">
    <property type="term" value="F:mRNA binding"/>
    <property type="evidence" value="ECO:0007669"/>
    <property type="project" value="TreeGrafter"/>
</dbReference>
<dbReference type="PANTHER" id="PTHR47933">
    <property type="entry name" value="PENTATRICOPEPTIDE REPEAT-CONTAINING PROTEIN 1, MITOCHONDRIAL"/>
    <property type="match status" value="1"/>
</dbReference>
<dbReference type="InterPro" id="IPR002885">
    <property type="entry name" value="PPR_rpt"/>
</dbReference>
<name>A0AAD8ITH2_9APIA</name>
<proteinExistence type="inferred from homology"/>
<feature type="repeat" description="PPR" evidence="3">
    <location>
        <begin position="444"/>
        <end position="478"/>
    </location>
</feature>
<dbReference type="NCBIfam" id="TIGR00756">
    <property type="entry name" value="PPR"/>
    <property type="match status" value="3"/>
</dbReference>
<feature type="repeat" description="PPR" evidence="3">
    <location>
        <begin position="374"/>
        <end position="408"/>
    </location>
</feature>
<dbReference type="Gene3D" id="1.25.40.10">
    <property type="entry name" value="Tetratricopeptide repeat domain"/>
    <property type="match status" value="3"/>
</dbReference>
<dbReference type="Proteomes" id="UP001237642">
    <property type="component" value="Unassembled WGS sequence"/>
</dbReference>
<dbReference type="Pfam" id="PF13041">
    <property type="entry name" value="PPR_2"/>
    <property type="match status" value="2"/>
</dbReference>
<dbReference type="AlphaFoldDB" id="A0AAD8ITH2"/>
<gene>
    <name evidence="4" type="ORF">POM88_018941</name>
</gene>
<evidence type="ECO:0000313" key="5">
    <source>
        <dbReference type="Proteomes" id="UP001237642"/>
    </source>
</evidence>
<feature type="repeat" description="PPR" evidence="3">
    <location>
        <begin position="409"/>
        <end position="443"/>
    </location>
</feature>
<evidence type="ECO:0000313" key="4">
    <source>
        <dbReference type="EMBL" id="KAK1390763.1"/>
    </source>
</evidence>
<feature type="repeat" description="PPR" evidence="3">
    <location>
        <begin position="479"/>
        <end position="513"/>
    </location>
</feature>
<comment type="similarity">
    <text evidence="1">Belongs to the PPR family. P subfamily.</text>
</comment>
<feature type="repeat" description="PPR" evidence="3">
    <location>
        <begin position="514"/>
        <end position="549"/>
    </location>
</feature>
<dbReference type="Pfam" id="PF01535">
    <property type="entry name" value="PPR"/>
    <property type="match status" value="1"/>
</dbReference>
<comment type="caution">
    <text evidence="4">The sequence shown here is derived from an EMBL/GenBank/DDBJ whole genome shotgun (WGS) entry which is preliminary data.</text>
</comment>
<sequence length="582" mass="64650">MWRSVAAAISRKSKLSGETLNLALHSQVLHFNTPKHVAFLAPKFNFQQNPRFFSQDSSNPVATDAQMPQFEPLVSEEGGENDVFKDAHNLFDEMSEEKKEGFDENVTGDVVGDDDSEVGVASEEVVLEKMEHLLSLLQSGNVDDGALRSFLGNDISVELLEKFVVRVIETPPLISGEILIGFVKLVLEKEKLAVTPAALEALVMVIGIECKRSSAYALWDFFKEVGEDGGVLTTEILNGLLSLLSVLGKGKACYEVFNKFEEFNCVPNEESFYFTIDALCRRSIFDWAVSVCEMMVSARKLPDSEKVGNIITGLCKGKKAKDAHALYLFAKKQDKCPPRSSVNFLISSLCREDVNVPLALEMLNEVSKEERKDAIKLFSRVIQGLCRVKDTNKAKVLLFDMIKSGPPPGNAVFNSIINSLSKAGEMKEATKIMKVMESRGLKPDVYSYSVIISGYSKGGEMEEARKVLDEAKTKHSKLTPVTYHTLIRGYCKLERFDEALELLGEMKQFGVQPNADEYNKLIQSLCLKALDWETADKLREEMENNGLYLNGITTGLIRAVKELEEEEEESADAGVEVIADVS</sequence>